<dbReference type="GO" id="GO:0005819">
    <property type="term" value="C:spindle"/>
    <property type="evidence" value="ECO:0007669"/>
    <property type="project" value="TreeGrafter"/>
</dbReference>
<protein>
    <submittedName>
        <fullName evidence="2">Protein JTB</fullName>
    </submittedName>
</protein>
<dbReference type="OrthoDB" id="5971907at2759"/>
<dbReference type="GO" id="GO:0016020">
    <property type="term" value="C:membrane"/>
    <property type="evidence" value="ECO:0007669"/>
    <property type="project" value="InterPro"/>
</dbReference>
<dbReference type="GO" id="GO:0000281">
    <property type="term" value="P:mitotic cytokinesis"/>
    <property type="evidence" value="ECO:0007669"/>
    <property type="project" value="TreeGrafter"/>
</dbReference>
<feature type="transmembrane region" description="Helical" evidence="1">
    <location>
        <begin position="121"/>
        <end position="141"/>
    </location>
</feature>
<gene>
    <name evidence="2" type="ORF">HOLleu_28921</name>
</gene>
<dbReference type="GO" id="GO:0005813">
    <property type="term" value="C:centrosome"/>
    <property type="evidence" value="ECO:0007669"/>
    <property type="project" value="TreeGrafter"/>
</dbReference>
<organism evidence="2 3">
    <name type="scientific">Holothuria leucospilota</name>
    <name type="common">Black long sea cucumber</name>
    <name type="synonym">Mertensiothuria leucospilota</name>
    <dbReference type="NCBI Taxonomy" id="206669"/>
    <lineage>
        <taxon>Eukaryota</taxon>
        <taxon>Metazoa</taxon>
        <taxon>Echinodermata</taxon>
        <taxon>Eleutherozoa</taxon>
        <taxon>Echinozoa</taxon>
        <taxon>Holothuroidea</taxon>
        <taxon>Aspidochirotacea</taxon>
        <taxon>Aspidochirotida</taxon>
        <taxon>Holothuriidae</taxon>
        <taxon>Holothuria</taxon>
    </lineage>
</organism>
<keyword evidence="3" id="KW-1185">Reference proteome</keyword>
<dbReference type="Pfam" id="PF05439">
    <property type="entry name" value="JTB"/>
    <property type="match status" value="1"/>
</dbReference>
<dbReference type="AlphaFoldDB" id="A0A9Q1BN42"/>
<dbReference type="EMBL" id="JAIZAY010000014">
    <property type="protein sequence ID" value="KAJ8029510.1"/>
    <property type="molecule type" value="Genomic_DNA"/>
</dbReference>
<keyword evidence="1" id="KW-0812">Transmembrane</keyword>
<comment type="caution">
    <text evidence="2">The sequence shown here is derived from an EMBL/GenBank/DDBJ whole genome shotgun (WGS) entry which is preliminary data.</text>
</comment>
<dbReference type="InterPro" id="IPR008657">
    <property type="entry name" value="JTB"/>
</dbReference>
<dbReference type="PANTHER" id="PTHR13041:SF3">
    <property type="entry name" value="PROTEIN JTB"/>
    <property type="match status" value="1"/>
</dbReference>
<dbReference type="PANTHER" id="PTHR13041">
    <property type="entry name" value="JTB PROTEIN-RELATED"/>
    <property type="match status" value="1"/>
</dbReference>
<keyword evidence="1" id="KW-0472">Membrane</keyword>
<name>A0A9Q1BN42_HOLLE</name>
<keyword evidence="1" id="KW-1133">Transmembrane helix</keyword>
<proteinExistence type="predicted"/>
<sequence>MIKHISMPSCFHILHKWMSWLTTEILIFALILLLAGELFQNTMVLCEESDETQLAEDDVKTDKRTISSGNCIEMYPCEPCDKLEQEANKAECSITGYRRISKCDGQQEPVFSSCPNGSKSFWMFELVWLVIGMVFGTMTMFRKRHLDRLVKERIMEQIQNTA</sequence>
<accession>A0A9Q1BN42</accession>
<evidence type="ECO:0000256" key="1">
    <source>
        <dbReference type="SAM" id="Phobius"/>
    </source>
</evidence>
<evidence type="ECO:0000313" key="3">
    <source>
        <dbReference type="Proteomes" id="UP001152320"/>
    </source>
</evidence>
<dbReference type="Proteomes" id="UP001152320">
    <property type="component" value="Chromosome 14"/>
</dbReference>
<dbReference type="GO" id="GO:0030496">
    <property type="term" value="C:midbody"/>
    <property type="evidence" value="ECO:0007669"/>
    <property type="project" value="TreeGrafter"/>
</dbReference>
<evidence type="ECO:0000313" key="2">
    <source>
        <dbReference type="EMBL" id="KAJ8029510.1"/>
    </source>
</evidence>
<dbReference type="GO" id="GO:0005737">
    <property type="term" value="C:cytoplasm"/>
    <property type="evidence" value="ECO:0007669"/>
    <property type="project" value="TreeGrafter"/>
</dbReference>
<reference evidence="2" key="1">
    <citation type="submission" date="2021-10" db="EMBL/GenBank/DDBJ databases">
        <title>Tropical sea cucumber genome reveals ecological adaptation and Cuvierian tubules defense mechanism.</title>
        <authorList>
            <person name="Chen T."/>
        </authorList>
    </citation>
    <scope>NUCLEOTIDE SEQUENCE</scope>
    <source>
        <strain evidence="2">Nanhai2018</strain>
        <tissue evidence="2">Muscle</tissue>
    </source>
</reference>